<organism evidence="1 2">
    <name type="scientific">Microbacterium aoyamense</name>
    <dbReference type="NCBI Taxonomy" id="344166"/>
    <lineage>
        <taxon>Bacteria</taxon>
        <taxon>Bacillati</taxon>
        <taxon>Actinomycetota</taxon>
        <taxon>Actinomycetes</taxon>
        <taxon>Micrococcales</taxon>
        <taxon>Microbacteriaceae</taxon>
        <taxon>Microbacterium</taxon>
    </lineage>
</organism>
<keyword evidence="2" id="KW-1185">Reference proteome</keyword>
<protein>
    <recommendedName>
        <fullName evidence="3">N-acetyltransferase domain-containing protein</fullName>
    </recommendedName>
</protein>
<dbReference type="SUPFAM" id="SSF55729">
    <property type="entry name" value="Acyl-CoA N-acyltransferases (Nat)"/>
    <property type="match status" value="1"/>
</dbReference>
<comment type="caution">
    <text evidence="1">The sequence shown here is derived from an EMBL/GenBank/DDBJ whole genome shotgun (WGS) entry which is preliminary data.</text>
</comment>
<proteinExistence type="predicted"/>
<evidence type="ECO:0008006" key="3">
    <source>
        <dbReference type="Google" id="ProtNLM"/>
    </source>
</evidence>
<dbReference type="InterPro" id="IPR016181">
    <property type="entry name" value="Acyl_CoA_acyltransferase"/>
</dbReference>
<reference evidence="1 2" key="1">
    <citation type="journal article" date="2019" name="Int. J. Syst. Evol. Microbiol.">
        <title>The Global Catalogue of Microorganisms (GCM) 10K type strain sequencing project: providing services to taxonomists for standard genome sequencing and annotation.</title>
        <authorList>
            <consortium name="The Broad Institute Genomics Platform"/>
            <consortium name="The Broad Institute Genome Sequencing Center for Infectious Disease"/>
            <person name="Wu L."/>
            <person name="Ma J."/>
        </authorList>
    </citation>
    <scope>NUCLEOTIDE SEQUENCE [LARGE SCALE GENOMIC DNA]</scope>
    <source>
        <strain evidence="1 2">JCM 14900</strain>
    </source>
</reference>
<evidence type="ECO:0000313" key="1">
    <source>
        <dbReference type="EMBL" id="GAA1928479.1"/>
    </source>
</evidence>
<name>A0ABN2PPY2_9MICO</name>
<accession>A0ABN2PPY2</accession>
<dbReference type="Proteomes" id="UP001501343">
    <property type="component" value="Unassembled WGS sequence"/>
</dbReference>
<sequence length="249" mass="27248">MRTRADVAAPETLSALSSSQSGFVTQRRAGTGACHDRHGGASRSLIPFIARYAHNGPMTDHVIKPLTLDTFPAWLALAEKHNGVWGGCYCSYFHGDTADTVKREYDGPTFKRRLVEEGVAHAALVFDGDQAIAWCEYGSPLELPNIYHRKQFDAEESHQAPWRITCFFVDRDHRRGGVATEALHGALDLIAQAGGGEVVSFPNVVEPGKRVSASFLHNVTPGIFEAAGFTFERRIGKNKTVMRKVVAPA</sequence>
<dbReference type="Gene3D" id="3.40.630.30">
    <property type="match status" value="1"/>
</dbReference>
<dbReference type="EMBL" id="BAAAOF010000004">
    <property type="protein sequence ID" value="GAA1928479.1"/>
    <property type="molecule type" value="Genomic_DNA"/>
</dbReference>
<evidence type="ECO:0000313" key="2">
    <source>
        <dbReference type="Proteomes" id="UP001501343"/>
    </source>
</evidence>
<gene>
    <name evidence="1" type="ORF">GCM10009775_20650</name>
</gene>